<evidence type="ECO:0000256" key="5">
    <source>
        <dbReference type="ARBA" id="ARBA00023125"/>
    </source>
</evidence>
<evidence type="ECO:0000256" key="7">
    <source>
        <dbReference type="PROSITE-ProRule" id="PRU00169"/>
    </source>
</evidence>
<evidence type="ECO:0000313" key="11">
    <source>
        <dbReference type="EMBL" id="GLZ77851.1"/>
    </source>
</evidence>
<keyword evidence="3" id="KW-0902">Two-component regulatory system</keyword>
<evidence type="ECO:0000259" key="9">
    <source>
        <dbReference type="PROSITE" id="PS50110"/>
    </source>
</evidence>
<dbReference type="GO" id="GO:0000156">
    <property type="term" value="F:phosphorelay response regulator activity"/>
    <property type="evidence" value="ECO:0007669"/>
    <property type="project" value="TreeGrafter"/>
</dbReference>
<dbReference type="PANTHER" id="PTHR48111:SF22">
    <property type="entry name" value="REGULATOR OF RPOS"/>
    <property type="match status" value="1"/>
</dbReference>
<evidence type="ECO:0000256" key="4">
    <source>
        <dbReference type="ARBA" id="ARBA00023015"/>
    </source>
</evidence>
<dbReference type="Pfam" id="PF00486">
    <property type="entry name" value="Trans_reg_C"/>
    <property type="match status" value="1"/>
</dbReference>
<dbReference type="SUPFAM" id="SSF52172">
    <property type="entry name" value="CheY-like"/>
    <property type="match status" value="1"/>
</dbReference>
<feature type="modified residue" description="4-aspartylphosphate" evidence="7">
    <location>
        <position position="75"/>
    </location>
</feature>
<dbReference type="Gene3D" id="3.40.50.2300">
    <property type="match status" value="1"/>
</dbReference>
<feature type="domain" description="Response regulatory" evidence="9">
    <location>
        <begin position="26"/>
        <end position="140"/>
    </location>
</feature>
<dbReference type="GO" id="GO:0005829">
    <property type="term" value="C:cytosol"/>
    <property type="evidence" value="ECO:0007669"/>
    <property type="project" value="TreeGrafter"/>
</dbReference>
<comment type="caution">
    <text evidence="11">The sequence shown here is derived from an EMBL/GenBank/DDBJ whole genome shotgun (WGS) entry which is preliminary data.</text>
</comment>
<reference evidence="11" key="1">
    <citation type="submission" date="2023-03" db="EMBL/GenBank/DDBJ databases">
        <title>Actinorhabdospora filicis NBRC 111898.</title>
        <authorList>
            <person name="Ichikawa N."/>
            <person name="Sato H."/>
            <person name="Tonouchi N."/>
        </authorList>
    </citation>
    <scope>NUCLEOTIDE SEQUENCE</scope>
    <source>
        <strain evidence="11">NBRC 111898</strain>
    </source>
</reference>
<dbReference type="GO" id="GO:0006355">
    <property type="term" value="P:regulation of DNA-templated transcription"/>
    <property type="evidence" value="ECO:0007669"/>
    <property type="project" value="InterPro"/>
</dbReference>
<dbReference type="CDD" id="cd00383">
    <property type="entry name" value="trans_reg_C"/>
    <property type="match status" value="1"/>
</dbReference>
<sequence length="253" mass="27728">MIGGETLRMPLMTPSAARRADGGPACLLLVEDERMLADMLLDALAFAGYDVHHADTGDRALSLTARLRPDLLLLDVNLPGLDGFGVAARLRESGDGVPVIFLTARDTAADLRDGFLAGGDDYLTKPFRLEELRLRVEAVLRRTMPREPSGDRLAVADLVMDVVAHRVWRGTREVTLSRTEFGLLRYLMAHAGRVHSRAELLRGVWGQGFDSDTSLVETYISYLRRKVDDGPARLIHTVRGVGYALRAPGGEAP</sequence>
<dbReference type="AlphaFoldDB" id="A0A9W6SLA2"/>
<evidence type="ECO:0000256" key="8">
    <source>
        <dbReference type="PROSITE-ProRule" id="PRU01091"/>
    </source>
</evidence>
<name>A0A9W6SLA2_9ACTN</name>
<feature type="DNA-binding region" description="OmpR/PhoB-type" evidence="8">
    <location>
        <begin position="150"/>
        <end position="247"/>
    </location>
</feature>
<dbReference type="SMART" id="SM00862">
    <property type="entry name" value="Trans_reg_C"/>
    <property type="match status" value="1"/>
</dbReference>
<dbReference type="GO" id="GO:0032993">
    <property type="term" value="C:protein-DNA complex"/>
    <property type="evidence" value="ECO:0007669"/>
    <property type="project" value="TreeGrafter"/>
</dbReference>
<dbReference type="EMBL" id="BSTX01000002">
    <property type="protein sequence ID" value="GLZ77851.1"/>
    <property type="molecule type" value="Genomic_DNA"/>
</dbReference>
<keyword evidence="5 8" id="KW-0238">DNA-binding</keyword>
<dbReference type="InterPro" id="IPR001789">
    <property type="entry name" value="Sig_transdc_resp-reg_receiver"/>
</dbReference>
<proteinExistence type="predicted"/>
<dbReference type="PANTHER" id="PTHR48111">
    <property type="entry name" value="REGULATOR OF RPOS"/>
    <property type="match status" value="1"/>
</dbReference>
<dbReference type="PROSITE" id="PS50110">
    <property type="entry name" value="RESPONSE_REGULATORY"/>
    <property type="match status" value="1"/>
</dbReference>
<protein>
    <submittedName>
        <fullName evidence="11">DNA-binding response regulator PhoP</fullName>
    </submittedName>
</protein>
<dbReference type="InterPro" id="IPR039420">
    <property type="entry name" value="WalR-like"/>
</dbReference>
<dbReference type="FunFam" id="1.10.10.10:FF:000005">
    <property type="entry name" value="Two-component system response regulator"/>
    <property type="match status" value="1"/>
</dbReference>
<dbReference type="SMART" id="SM00448">
    <property type="entry name" value="REC"/>
    <property type="match status" value="1"/>
</dbReference>
<gene>
    <name evidence="11" type="ORF">Afil01_26580</name>
</gene>
<dbReference type="Proteomes" id="UP001165079">
    <property type="component" value="Unassembled WGS sequence"/>
</dbReference>
<evidence type="ECO:0000256" key="3">
    <source>
        <dbReference type="ARBA" id="ARBA00023012"/>
    </source>
</evidence>
<dbReference type="Pfam" id="PF00072">
    <property type="entry name" value="Response_reg"/>
    <property type="match status" value="1"/>
</dbReference>
<dbReference type="PROSITE" id="PS51755">
    <property type="entry name" value="OMPR_PHOB"/>
    <property type="match status" value="1"/>
</dbReference>
<dbReference type="InterPro" id="IPR011006">
    <property type="entry name" value="CheY-like_superfamily"/>
</dbReference>
<keyword evidence="2 7" id="KW-0597">Phosphoprotein</keyword>
<evidence type="ECO:0000259" key="10">
    <source>
        <dbReference type="PROSITE" id="PS51755"/>
    </source>
</evidence>
<comment type="subcellular location">
    <subcellularLocation>
        <location evidence="1">Cytoplasm</location>
    </subcellularLocation>
</comment>
<evidence type="ECO:0000256" key="2">
    <source>
        <dbReference type="ARBA" id="ARBA00022553"/>
    </source>
</evidence>
<dbReference type="InterPro" id="IPR001867">
    <property type="entry name" value="OmpR/PhoB-type_DNA-bd"/>
</dbReference>
<dbReference type="GO" id="GO:0000976">
    <property type="term" value="F:transcription cis-regulatory region binding"/>
    <property type="evidence" value="ECO:0007669"/>
    <property type="project" value="TreeGrafter"/>
</dbReference>
<keyword evidence="6" id="KW-0804">Transcription</keyword>
<evidence type="ECO:0000256" key="1">
    <source>
        <dbReference type="ARBA" id="ARBA00004496"/>
    </source>
</evidence>
<evidence type="ECO:0000256" key="6">
    <source>
        <dbReference type="ARBA" id="ARBA00023163"/>
    </source>
</evidence>
<accession>A0A9W6SLA2</accession>
<feature type="domain" description="OmpR/PhoB-type" evidence="10">
    <location>
        <begin position="150"/>
        <end position="247"/>
    </location>
</feature>
<dbReference type="InterPro" id="IPR036388">
    <property type="entry name" value="WH-like_DNA-bd_sf"/>
</dbReference>
<organism evidence="11 12">
    <name type="scientific">Actinorhabdospora filicis</name>
    <dbReference type="NCBI Taxonomy" id="1785913"/>
    <lineage>
        <taxon>Bacteria</taxon>
        <taxon>Bacillati</taxon>
        <taxon>Actinomycetota</taxon>
        <taxon>Actinomycetes</taxon>
        <taxon>Micromonosporales</taxon>
        <taxon>Micromonosporaceae</taxon>
        <taxon>Actinorhabdospora</taxon>
    </lineage>
</organism>
<keyword evidence="12" id="KW-1185">Reference proteome</keyword>
<dbReference type="Gene3D" id="1.10.10.10">
    <property type="entry name" value="Winged helix-like DNA-binding domain superfamily/Winged helix DNA-binding domain"/>
    <property type="match status" value="1"/>
</dbReference>
<keyword evidence="4" id="KW-0805">Transcription regulation</keyword>
<evidence type="ECO:0000313" key="12">
    <source>
        <dbReference type="Proteomes" id="UP001165079"/>
    </source>
</evidence>